<keyword evidence="3" id="KW-0813">Transport</keyword>
<feature type="transmembrane region" description="Helical" evidence="9">
    <location>
        <begin position="95"/>
        <end position="116"/>
    </location>
</feature>
<dbReference type="PANTHER" id="PTHR43528:SF5">
    <property type="entry name" value="PROLINE_BETAINE TRANSPORTER"/>
    <property type="match status" value="1"/>
</dbReference>
<evidence type="ECO:0000259" key="10">
    <source>
        <dbReference type="PROSITE" id="PS50850"/>
    </source>
</evidence>
<feature type="transmembrane region" description="Helical" evidence="9">
    <location>
        <begin position="196"/>
        <end position="215"/>
    </location>
</feature>
<evidence type="ECO:0000256" key="1">
    <source>
        <dbReference type="ARBA" id="ARBA00004651"/>
    </source>
</evidence>
<dbReference type="InterPro" id="IPR020846">
    <property type="entry name" value="MFS_dom"/>
</dbReference>
<dbReference type="NCBIfam" id="NF007710">
    <property type="entry name" value="PRK10406.1"/>
    <property type="match status" value="1"/>
</dbReference>
<feature type="transmembrane region" description="Helical" evidence="9">
    <location>
        <begin position="247"/>
        <end position="264"/>
    </location>
</feature>
<proteinExistence type="inferred from homology"/>
<accession>A0A0W0Z0C8</accession>
<dbReference type="AlphaFoldDB" id="A0A0W0Z0C8"/>
<comment type="similarity">
    <text evidence="2">Belongs to the major facilitator superfamily. Metabolite:H+ Symporter (MHS) family (TC 2.A.1.6) family.</text>
</comment>
<dbReference type="GO" id="GO:0005886">
    <property type="term" value="C:plasma membrane"/>
    <property type="evidence" value="ECO:0007669"/>
    <property type="project" value="UniProtKB-SubCell"/>
</dbReference>
<dbReference type="Pfam" id="PF07690">
    <property type="entry name" value="MFS_1"/>
    <property type="match status" value="1"/>
</dbReference>
<feature type="domain" description="Major facilitator superfamily (MFS) profile" evidence="10">
    <location>
        <begin position="23"/>
        <end position="429"/>
    </location>
</feature>
<comment type="caution">
    <text evidence="11">The sequence shown here is derived from an EMBL/GenBank/DDBJ whole genome shotgun (WGS) entry which is preliminary data.</text>
</comment>
<evidence type="ECO:0000256" key="6">
    <source>
        <dbReference type="ARBA" id="ARBA00022847"/>
    </source>
</evidence>
<sequence>MNNGDVLAATMIEEPTTTERLKSIFRGSIGNLIEWYDWYAYAAFSIYFAKSFFPHGDFTAQLMNTAAIFAVGFFMRPLGGWLMGVYADRKGRKKALLISVFMMCLGSLTIACTPSYDTIGMAAPLLLVLARLLQGLSVGGEYATSATYLSEMASREKRGFFSSFQYVTLIAGQLIALAVLIVLQQWFLSDAQLESWGWRIPFIIGALLAIVALYLRKGMEETDSFVHKRNNPQENLLRVLMRHPREVLIVVGLTMGGTLAFYTYSTYMQKYLTNSAGMSKADATMISGAALFLFMLLQPIIGALSDRIGRRPILIAFGVLGTVFTVPILSLLNTVQTREGAFFLIMAGFVIVSCYTSINAVVKAELFPVEIRALGVGLPYALTVSVFGGTAEYVALWFKSHGMESGFYWYVTACIACSLLVYIGMRDTKTHSRLDDRLGGVRES</sequence>
<evidence type="ECO:0000256" key="8">
    <source>
        <dbReference type="ARBA" id="ARBA00023136"/>
    </source>
</evidence>
<feature type="transmembrane region" description="Helical" evidence="9">
    <location>
        <begin position="313"/>
        <end position="335"/>
    </location>
</feature>
<dbReference type="InterPro" id="IPR005829">
    <property type="entry name" value="Sugar_transporter_CS"/>
</dbReference>
<feature type="transmembrane region" description="Helical" evidence="9">
    <location>
        <begin position="407"/>
        <end position="425"/>
    </location>
</feature>
<dbReference type="EMBL" id="LNYX01000029">
    <property type="protein sequence ID" value="KTD62571.1"/>
    <property type="molecule type" value="Genomic_DNA"/>
</dbReference>
<dbReference type="PATRIC" id="fig|452.5.peg.1961"/>
<dbReference type="SUPFAM" id="SSF103473">
    <property type="entry name" value="MFS general substrate transporter"/>
    <property type="match status" value="1"/>
</dbReference>
<organism evidence="11 12">
    <name type="scientific">Legionella spiritensis</name>
    <dbReference type="NCBI Taxonomy" id="452"/>
    <lineage>
        <taxon>Bacteria</taxon>
        <taxon>Pseudomonadati</taxon>
        <taxon>Pseudomonadota</taxon>
        <taxon>Gammaproteobacteria</taxon>
        <taxon>Legionellales</taxon>
        <taxon>Legionellaceae</taxon>
        <taxon>Legionella</taxon>
    </lineage>
</organism>
<dbReference type="InterPro" id="IPR011701">
    <property type="entry name" value="MFS"/>
</dbReference>
<gene>
    <name evidence="11" type="ORF">Lspi_1783</name>
</gene>
<dbReference type="CDD" id="cd17367">
    <property type="entry name" value="MFS_KgtP"/>
    <property type="match status" value="1"/>
</dbReference>
<dbReference type="PROSITE" id="PS00216">
    <property type="entry name" value="SUGAR_TRANSPORT_1"/>
    <property type="match status" value="1"/>
</dbReference>
<feature type="transmembrane region" description="Helical" evidence="9">
    <location>
        <begin position="284"/>
        <end position="301"/>
    </location>
</feature>
<dbReference type="Gene3D" id="1.20.1250.20">
    <property type="entry name" value="MFS general substrate transporter like domains"/>
    <property type="match status" value="2"/>
</dbReference>
<keyword evidence="7 9" id="KW-1133">Transmembrane helix</keyword>
<dbReference type="PANTHER" id="PTHR43528">
    <property type="entry name" value="ALPHA-KETOGLUTARATE PERMEASE"/>
    <property type="match status" value="1"/>
</dbReference>
<name>A0A0W0Z0C8_LEGSP</name>
<evidence type="ECO:0000256" key="7">
    <source>
        <dbReference type="ARBA" id="ARBA00022989"/>
    </source>
</evidence>
<comment type="subcellular location">
    <subcellularLocation>
        <location evidence="1">Cell membrane</location>
        <topology evidence="1">Multi-pass membrane protein</topology>
    </subcellularLocation>
</comment>
<dbReference type="InterPro" id="IPR051084">
    <property type="entry name" value="H+-coupled_symporters"/>
</dbReference>
<dbReference type="PROSITE" id="PS00217">
    <property type="entry name" value="SUGAR_TRANSPORT_2"/>
    <property type="match status" value="1"/>
</dbReference>
<evidence type="ECO:0000256" key="4">
    <source>
        <dbReference type="ARBA" id="ARBA00022475"/>
    </source>
</evidence>
<keyword evidence="4" id="KW-1003">Cell membrane</keyword>
<feature type="transmembrane region" description="Helical" evidence="9">
    <location>
        <begin position="122"/>
        <end position="143"/>
    </location>
</feature>
<evidence type="ECO:0000313" key="11">
    <source>
        <dbReference type="EMBL" id="KTD62571.1"/>
    </source>
</evidence>
<evidence type="ECO:0000256" key="9">
    <source>
        <dbReference type="SAM" id="Phobius"/>
    </source>
</evidence>
<dbReference type="RefSeq" id="WP_058483705.1">
    <property type="nucleotide sequence ID" value="NZ_CAAAII010000006.1"/>
</dbReference>
<keyword evidence="5 9" id="KW-0812">Transmembrane</keyword>
<evidence type="ECO:0000313" key="12">
    <source>
        <dbReference type="Proteomes" id="UP000054877"/>
    </source>
</evidence>
<feature type="transmembrane region" description="Helical" evidence="9">
    <location>
        <begin position="164"/>
        <end position="184"/>
    </location>
</feature>
<dbReference type="Proteomes" id="UP000054877">
    <property type="component" value="Unassembled WGS sequence"/>
</dbReference>
<dbReference type="FunFam" id="1.20.1250.20:FF:000300">
    <property type="entry name" value="Dicarboxylate MFS transporter"/>
    <property type="match status" value="1"/>
</dbReference>
<reference evidence="11 12" key="1">
    <citation type="submission" date="2015-11" db="EMBL/GenBank/DDBJ databases">
        <title>Genomic analysis of 38 Legionella species identifies large and diverse effector repertoires.</title>
        <authorList>
            <person name="Burstein D."/>
            <person name="Amaro F."/>
            <person name="Zusman T."/>
            <person name="Lifshitz Z."/>
            <person name="Cohen O."/>
            <person name="Gilbert J.A."/>
            <person name="Pupko T."/>
            <person name="Shuman H.A."/>
            <person name="Segal G."/>
        </authorList>
    </citation>
    <scope>NUCLEOTIDE SEQUENCE [LARGE SCALE GENOMIC DNA]</scope>
    <source>
        <strain evidence="11 12">Mt.St.Helens-9</strain>
    </source>
</reference>
<keyword evidence="12" id="KW-1185">Reference proteome</keyword>
<evidence type="ECO:0000256" key="5">
    <source>
        <dbReference type="ARBA" id="ARBA00022692"/>
    </source>
</evidence>
<dbReference type="STRING" id="452.Lspi_1783"/>
<protein>
    <recommendedName>
        <fullName evidence="10">Major facilitator superfamily (MFS) profile domain-containing protein</fullName>
    </recommendedName>
</protein>
<dbReference type="PROSITE" id="PS50850">
    <property type="entry name" value="MFS"/>
    <property type="match status" value="1"/>
</dbReference>
<feature type="transmembrane region" description="Helical" evidence="9">
    <location>
        <begin position="62"/>
        <end position="83"/>
    </location>
</feature>
<dbReference type="GO" id="GO:0015293">
    <property type="term" value="F:symporter activity"/>
    <property type="evidence" value="ECO:0007669"/>
    <property type="project" value="UniProtKB-KW"/>
</dbReference>
<feature type="transmembrane region" description="Helical" evidence="9">
    <location>
        <begin position="374"/>
        <end position="395"/>
    </location>
</feature>
<dbReference type="InterPro" id="IPR036259">
    <property type="entry name" value="MFS_trans_sf"/>
</dbReference>
<evidence type="ECO:0000256" key="3">
    <source>
        <dbReference type="ARBA" id="ARBA00022448"/>
    </source>
</evidence>
<keyword evidence="6" id="KW-0769">Symport</keyword>
<evidence type="ECO:0000256" key="2">
    <source>
        <dbReference type="ARBA" id="ARBA00008240"/>
    </source>
</evidence>
<keyword evidence="8 9" id="KW-0472">Membrane</keyword>
<feature type="transmembrane region" description="Helical" evidence="9">
    <location>
        <begin position="341"/>
        <end position="362"/>
    </location>
</feature>
<dbReference type="FunFam" id="1.20.1250.20:FF:000001">
    <property type="entry name" value="Dicarboxylate MFS transporter"/>
    <property type="match status" value="1"/>
</dbReference>
<dbReference type="OrthoDB" id="3690818at2"/>